<dbReference type="AlphaFoldDB" id="F1B9Q2"/>
<gene>
    <name evidence="2" type="primary">leu10</name>
</gene>
<organism evidence="2">
    <name type="scientific">Sorangium cellulosum</name>
    <name type="common">Polyangium cellulosum</name>
    <dbReference type="NCBI Taxonomy" id="56"/>
    <lineage>
        <taxon>Bacteria</taxon>
        <taxon>Pseudomonadati</taxon>
        <taxon>Myxococcota</taxon>
        <taxon>Polyangia</taxon>
        <taxon>Polyangiales</taxon>
        <taxon>Polyangiaceae</taxon>
        <taxon>Sorangium</taxon>
    </lineage>
</organism>
<dbReference type="PANTHER" id="PTHR44154:SF1">
    <property type="entry name" value="QUINONE OXIDOREDUCTASE"/>
    <property type="match status" value="1"/>
</dbReference>
<protein>
    <submittedName>
        <fullName evidence="2">Alcohol dehydrogenase</fullName>
    </submittedName>
</protein>
<reference evidence="2" key="1">
    <citation type="journal article" date="2011" name="Mol. Biosyst.">
        <title>Insights into the complex biosynthesis of the leupyrrins in Sorangium cellulosum So ce690.</title>
        <authorList>
            <person name="Kopp M."/>
            <person name="Irschik H."/>
            <person name="Gemperlein K."/>
            <person name="Buntin K."/>
            <person name="Meiser P."/>
            <person name="Weissman K.J."/>
            <person name="Bode H.B."/>
            <person name="Muller R."/>
        </authorList>
    </citation>
    <scope>NUCLEOTIDE SEQUENCE</scope>
    <source>
        <strain evidence="2">So ce690</strain>
    </source>
</reference>
<sequence length="399" mass="44963">MEIMTRSLAAAGASSRGYETDAWVIYAGGPRDTSHAELVRERIEIDPLGPGEVLVEPLYGCWEGNMGHAIERSPVDICRMRREKRVVLGNAGVVRVVELGPEVKGVAPGDVAMLFASGEQDRVGYMKKALGFDAAGQAGMLAKRTKLREDQLIVLPPNNGFSLPQWAAFSVRYVTAWSNWELAYGVFRLQMTAEDCPRPYVWGWGGGTTLAELDLAQRFGCDAVMISGTDVNIDLIKKCGIEMIDRREYPNLLLDQERFDADATYRESHNRSKREFVQRVTERTNGELVHIFLDYLGPPVYQLTLRLLARQGVIATAGWKEGRDVSHSRSQECIMRHQHIYTHYARRSQAEAAISYAIKTGWMPQVDERVYSFDEIPELGQRYLQGDTHYFSCYSINPT</sequence>
<dbReference type="GO" id="GO:0003960">
    <property type="term" value="F:quinone reductase (NADPH) activity"/>
    <property type="evidence" value="ECO:0007669"/>
    <property type="project" value="TreeGrafter"/>
</dbReference>
<dbReference type="InterPro" id="IPR011032">
    <property type="entry name" value="GroES-like_sf"/>
</dbReference>
<dbReference type="Gene3D" id="3.40.50.720">
    <property type="entry name" value="NAD(P)-binding Rossmann-like Domain"/>
    <property type="match status" value="1"/>
</dbReference>
<dbReference type="SUPFAM" id="SSF51735">
    <property type="entry name" value="NAD(P)-binding Rossmann-fold domains"/>
    <property type="match status" value="1"/>
</dbReference>
<dbReference type="InterPro" id="IPR051603">
    <property type="entry name" value="Zinc-ADH_QOR/CCCR"/>
</dbReference>
<dbReference type="GO" id="GO:0003730">
    <property type="term" value="F:mRNA 3'-UTR binding"/>
    <property type="evidence" value="ECO:0007669"/>
    <property type="project" value="TreeGrafter"/>
</dbReference>
<proteinExistence type="predicted"/>
<name>F1B9Q2_SORCE</name>
<dbReference type="EMBL" id="HM639990">
    <property type="protein sequence ID" value="ADZ24994.1"/>
    <property type="molecule type" value="Genomic_DNA"/>
</dbReference>
<dbReference type="GO" id="GO:0070402">
    <property type="term" value="F:NADPH binding"/>
    <property type="evidence" value="ECO:0007669"/>
    <property type="project" value="TreeGrafter"/>
</dbReference>
<dbReference type="Gene3D" id="3.90.180.10">
    <property type="entry name" value="Medium-chain alcohol dehydrogenases, catalytic domain"/>
    <property type="match status" value="1"/>
</dbReference>
<dbReference type="InterPro" id="IPR036291">
    <property type="entry name" value="NAD(P)-bd_dom_sf"/>
</dbReference>
<dbReference type="GO" id="GO:0005829">
    <property type="term" value="C:cytosol"/>
    <property type="evidence" value="ECO:0007669"/>
    <property type="project" value="TreeGrafter"/>
</dbReference>
<evidence type="ECO:0000313" key="2">
    <source>
        <dbReference type="EMBL" id="ADZ24994.1"/>
    </source>
</evidence>
<evidence type="ECO:0000256" key="1">
    <source>
        <dbReference type="ARBA" id="ARBA00022857"/>
    </source>
</evidence>
<dbReference type="PANTHER" id="PTHR44154">
    <property type="entry name" value="QUINONE OXIDOREDUCTASE"/>
    <property type="match status" value="1"/>
</dbReference>
<accession>F1B9Q2</accession>
<dbReference type="SUPFAM" id="SSF50129">
    <property type="entry name" value="GroES-like"/>
    <property type="match status" value="1"/>
</dbReference>
<keyword evidence="1" id="KW-0521">NADP</keyword>